<sequence length="168" mass="19090">MKFLCREKIGKKDMEKINSGIKLFQFLTERGQLGAGKTEALSEVLQQIHRSDLADKLTTLESLGVNTESEPDQEEKAKLDIATEVIAENLGRNWRKLGRKLGLNDVKLDSIGRRYPTELEETVVELLKEWRKSRGAEARTKQLIEALRACQYNLTADKVEDKLVAQGY</sequence>
<organism evidence="3 4">
    <name type="scientific">Pleuronectes platessa</name>
    <name type="common">European plaice</name>
    <dbReference type="NCBI Taxonomy" id="8262"/>
    <lineage>
        <taxon>Eukaryota</taxon>
        <taxon>Metazoa</taxon>
        <taxon>Chordata</taxon>
        <taxon>Craniata</taxon>
        <taxon>Vertebrata</taxon>
        <taxon>Euteleostomi</taxon>
        <taxon>Actinopterygii</taxon>
        <taxon>Neopterygii</taxon>
        <taxon>Teleostei</taxon>
        <taxon>Neoteleostei</taxon>
        <taxon>Acanthomorphata</taxon>
        <taxon>Carangaria</taxon>
        <taxon>Pleuronectiformes</taxon>
        <taxon>Pleuronectoidei</taxon>
        <taxon>Pleuronectidae</taxon>
        <taxon>Pleuronectes</taxon>
    </lineage>
</organism>
<dbReference type="Pfam" id="PF01335">
    <property type="entry name" value="DED"/>
    <property type="match status" value="1"/>
</dbReference>
<dbReference type="GO" id="GO:0031265">
    <property type="term" value="C:CD95 death-inducing signaling complex"/>
    <property type="evidence" value="ECO:0007669"/>
    <property type="project" value="TreeGrafter"/>
</dbReference>
<dbReference type="SMART" id="SM00005">
    <property type="entry name" value="DEATH"/>
    <property type="match status" value="1"/>
</dbReference>
<dbReference type="PROSITE" id="PS50017">
    <property type="entry name" value="DEATH_DOMAIN"/>
    <property type="match status" value="1"/>
</dbReference>
<dbReference type="GO" id="GO:0045089">
    <property type="term" value="P:positive regulation of innate immune response"/>
    <property type="evidence" value="ECO:0007669"/>
    <property type="project" value="TreeGrafter"/>
</dbReference>
<dbReference type="PANTHER" id="PTHR15077:SF10">
    <property type="entry name" value="FAS-ASSOCIATED DEATH DOMAIN PROTEIN"/>
    <property type="match status" value="1"/>
</dbReference>
<dbReference type="EMBL" id="CADEAL010002324">
    <property type="protein sequence ID" value="CAB1439732.1"/>
    <property type="molecule type" value="Genomic_DNA"/>
</dbReference>
<dbReference type="Proteomes" id="UP001153269">
    <property type="component" value="Unassembled WGS sequence"/>
</dbReference>
<dbReference type="GO" id="GO:0005123">
    <property type="term" value="F:death receptor binding"/>
    <property type="evidence" value="ECO:0007669"/>
    <property type="project" value="TreeGrafter"/>
</dbReference>
<accession>A0A9N7UYL0</accession>
<protein>
    <submittedName>
        <fullName evidence="3">Uncharacterized protein</fullName>
    </submittedName>
</protein>
<proteinExistence type="predicted"/>
<dbReference type="InterPro" id="IPR016729">
    <property type="entry name" value="FADD"/>
</dbReference>
<feature type="domain" description="Death" evidence="1">
    <location>
        <begin position="79"/>
        <end position="163"/>
    </location>
</feature>
<dbReference type="GO" id="GO:0097191">
    <property type="term" value="P:extrinsic apoptotic signaling pathway"/>
    <property type="evidence" value="ECO:0007669"/>
    <property type="project" value="TreeGrafter"/>
</dbReference>
<comment type="caution">
    <text evidence="3">The sequence shown here is derived from an EMBL/GenBank/DDBJ whole genome shotgun (WGS) entry which is preliminary data.</text>
</comment>
<evidence type="ECO:0000259" key="1">
    <source>
        <dbReference type="PROSITE" id="PS50017"/>
    </source>
</evidence>
<dbReference type="AlphaFoldDB" id="A0A9N7UYL0"/>
<dbReference type="FunFam" id="1.10.533.10:FF:000059">
    <property type="entry name" value="Fas-associated via death domain"/>
    <property type="match status" value="1"/>
</dbReference>
<dbReference type="InterPro" id="IPR001875">
    <property type="entry name" value="DED_dom"/>
</dbReference>
<dbReference type="InterPro" id="IPR000488">
    <property type="entry name" value="Death_dom"/>
</dbReference>
<dbReference type="PANTHER" id="PTHR15077">
    <property type="entry name" value="FAS-ASSOCIATING DEATH DOMAIN-CONTAINING PROTEIN FADD"/>
    <property type="match status" value="1"/>
</dbReference>
<dbReference type="GO" id="GO:0042981">
    <property type="term" value="P:regulation of apoptotic process"/>
    <property type="evidence" value="ECO:0007669"/>
    <property type="project" value="InterPro"/>
</dbReference>
<keyword evidence="4" id="KW-1185">Reference proteome</keyword>
<gene>
    <name evidence="3" type="ORF">PLEPLA_LOCUS27503</name>
</gene>
<evidence type="ECO:0000259" key="2">
    <source>
        <dbReference type="PROSITE" id="PS50168"/>
    </source>
</evidence>
<dbReference type="Pfam" id="PF00531">
    <property type="entry name" value="Death"/>
    <property type="match status" value="1"/>
</dbReference>
<evidence type="ECO:0000313" key="4">
    <source>
        <dbReference type="Proteomes" id="UP001153269"/>
    </source>
</evidence>
<name>A0A9N7UYL0_PLEPL</name>
<dbReference type="Gene3D" id="1.10.533.10">
    <property type="entry name" value="Death Domain, Fas"/>
    <property type="match status" value="2"/>
</dbReference>
<dbReference type="GO" id="GO:0089720">
    <property type="term" value="F:caspase binding"/>
    <property type="evidence" value="ECO:0007669"/>
    <property type="project" value="TreeGrafter"/>
</dbReference>
<dbReference type="InterPro" id="IPR011029">
    <property type="entry name" value="DEATH-like_dom_sf"/>
</dbReference>
<dbReference type="PROSITE" id="PS50168">
    <property type="entry name" value="DED"/>
    <property type="match status" value="1"/>
</dbReference>
<feature type="domain" description="DED" evidence="2">
    <location>
        <begin position="1"/>
        <end position="59"/>
    </location>
</feature>
<dbReference type="SUPFAM" id="SSF47986">
    <property type="entry name" value="DEATH domain"/>
    <property type="match status" value="2"/>
</dbReference>
<evidence type="ECO:0000313" key="3">
    <source>
        <dbReference type="EMBL" id="CAB1439732.1"/>
    </source>
</evidence>
<reference evidence="3" key="1">
    <citation type="submission" date="2020-03" db="EMBL/GenBank/DDBJ databases">
        <authorList>
            <person name="Weist P."/>
        </authorList>
    </citation>
    <scope>NUCLEOTIDE SEQUENCE</scope>
</reference>